<feature type="signal peptide" evidence="4">
    <location>
        <begin position="1"/>
        <end position="29"/>
    </location>
</feature>
<accession>A0A9P7E7E8</accession>
<keyword evidence="2 3" id="KW-0064">Aspartyl protease</keyword>
<dbReference type="InterPro" id="IPR033121">
    <property type="entry name" value="PEPTIDASE_A1"/>
</dbReference>
<keyword evidence="3" id="KW-0378">Hydrolase</keyword>
<sequence>MIIGFQYCSIMFPAASLLTTLLLALSIAASPVEIRSSPITLPIARRLNTSGGTINLLQHDQSRAAALKNVGENTLSRRTGSITVTNDATSYIAAVGVGSPATTYYLIVDTGSSNTWVGADTKYVKTSTSVDTGEAVAVTYGSGSFSFEPTTSESDANGELTFGGTDATKYTGDIAYTPLTTTYPASYYWGINESITYGTTTILAETAGIVDTGTTLILIATNAYSEYQSATGATEDNATGLLRLTTAKYDDLEDLNFNVGSSTYALTPNGQIWPRALNTYIGGSSDYVYLIVNSIGTPSGEGLDFINGYTFLERFYSVFDTTNSQVGFATTAYTTATTN</sequence>
<dbReference type="InterPro" id="IPR034164">
    <property type="entry name" value="Pepsin-like_dom"/>
</dbReference>
<evidence type="ECO:0000256" key="1">
    <source>
        <dbReference type="ARBA" id="ARBA00007447"/>
    </source>
</evidence>
<dbReference type="GO" id="GO:0004190">
    <property type="term" value="F:aspartic-type endopeptidase activity"/>
    <property type="evidence" value="ECO:0007669"/>
    <property type="project" value="UniProtKB-KW"/>
</dbReference>
<keyword evidence="4" id="KW-0732">Signal</keyword>
<dbReference type="PRINTS" id="PR00792">
    <property type="entry name" value="PEPSIN"/>
</dbReference>
<evidence type="ECO:0000313" key="6">
    <source>
        <dbReference type="EMBL" id="KAG1813373.1"/>
    </source>
</evidence>
<comment type="similarity">
    <text evidence="1 3">Belongs to the peptidase A1 family.</text>
</comment>
<dbReference type="Proteomes" id="UP000807769">
    <property type="component" value="Unassembled WGS sequence"/>
</dbReference>
<dbReference type="EMBL" id="JABBWG010000024">
    <property type="protein sequence ID" value="KAG1813373.1"/>
    <property type="molecule type" value="Genomic_DNA"/>
</dbReference>
<dbReference type="Pfam" id="PF00026">
    <property type="entry name" value="Asp"/>
    <property type="match status" value="2"/>
</dbReference>
<dbReference type="PROSITE" id="PS51767">
    <property type="entry name" value="PEPTIDASE_A1"/>
    <property type="match status" value="1"/>
</dbReference>
<protein>
    <submittedName>
        <fullName evidence="6">Aspartic peptidase domain-containing protein</fullName>
    </submittedName>
</protein>
<keyword evidence="3" id="KW-0645">Protease</keyword>
<dbReference type="PROSITE" id="PS00141">
    <property type="entry name" value="ASP_PROTEASE"/>
    <property type="match status" value="2"/>
</dbReference>
<organism evidence="6 7">
    <name type="scientific">Suillus subaureus</name>
    <dbReference type="NCBI Taxonomy" id="48587"/>
    <lineage>
        <taxon>Eukaryota</taxon>
        <taxon>Fungi</taxon>
        <taxon>Dikarya</taxon>
        <taxon>Basidiomycota</taxon>
        <taxon>Agaricomycotina</taxon>
        <taxon>Agaricomycetes</taxon>
        <taxon>Agaricomycetidae</taxon>
        <taxon>Boletales</taxon>
        <taxon>Suillineae</taxon>
        <taxon>Suillaceae</taxon>
        <taxon>Suillus</taxon>
    </lineage>
</organism>
<dbReference type="OrthoDB" id="660550at2759"/>
<dbReference type="InterPro" id="IPR001969">
    <property type="entry name" value="Aspartic_peptidase_AS"/>
</dbReference>
<dbReference type="InterPro" id="IPR021109">
    <property type="entry name" value="Peptidase_aspartic_dom_sf"/>
</dbReference>
<dbReference type="AlphaFoldDB" id="A0A9P7E7E8"/>
<evidence type="ECO:0000259" key="5">
    <source>
        <dbReference type="PROSITE" id="PS51767"/>
    </source>
</evidence>
<dbReference type="InterPro" id="IPR001461">
    <property type="entry name" value="Aspartic_peptidase_A1"/>
</dbReference>
<dbReference type="Gene3D" id="2.40.70.10">
    <property type="entry name" value="Acid Proteases"/>
    <property type="match status" value="2"/>
</dbReference>
<dbReference type="PANTHER" id="PTHR47966">
    <property type="entry name" value="BETA-SITE APP-CLEAVING ENZYME, ISOFORM A-RELATED"/>
    <property type="match status" value="1"/>
</dbReference>
<feature type="chain" id="PRO_5040496053" evidence="4">
    <location>
        <begin position="30"/>
        <end position="339"/>
    </location>
</feature>
<comment type="caution">
    <text evidence="6">The sequence shown here is derived from an EMBL/GenBank/DDBJ whole genome shotgun (WGS) entry which is preliminary data.</text>
</comment>
<dbReference type="SUPFAM" id="SSF50630">
    <property type="entry name" value="Acid proteases"/>
    <property type="match status" value="1"/>
</dbReference>
<proteinExistence type="inferred from homology"/>
<dbReference type="GeneID" id="64637196"/>
<dbReference type="CDD" id="cd05471">
    <property type="entry name" value="pepsin_like"/>
    <property type="match status" value="1"/>
</dbReference>
<dbReference type="PANTHER" id="PTHR47966:SF51">
    <property type="entry name" value="BETA-SITE APP-CLEAVING ENZYME, ISOFORM A-RELATED"/>
    <property type="match status" value="1"/>
</dbReference>
<gene>
    <name evidence="6" type="ORF">BJ212DRAFT_429055</name>
</gene>
<evidence type="ECO:0000256" key="4">
    <source>
        <dbReference type="SAM" id="SignalP"/>
    </source>
</evidence>
<keyword evidence="7" id="KW-1185">Reference proteome</keyword>
<evidence type="ECO:0000256" key="3">
    <source>
        <dbReference type="RuleBase" id="RU000454"/>
    </source>
</evidence>
<evidence type="ECO:0000313" key="7">
    <source>
        <dbReference type="Proteomes" id="UP000807769"/>
    </source>
</evidence>
<name>A0A9P7E7E8_9AGAM</name>
<dbReference type="GO" id="GO:0006508">
    <property type="term" value="P:proteolysis"/>
    <property type="evidence" value="ECO:0007669"/>
    <property type="project" value="UniProtKB-KW"/>
</dbReference>
<reference evidence="6" key="1">
    <citation type="journal article" date="2020" name="New Phytol.">
        <title>Comparative genomics reveals dynamic genome evolution in host specialist ectomycorrhizal fungi.</title>
        <authorList>
            <person name="Lofgren L.A."/>
            <person name="Nguyen N.H."/>
            <person name="Vilgalys R."/>
            <person name="Ruytinx J."/>
            <person name="Liao H.L."/>
            <person name="Branco S."/>
            <person name="Kuo A."/>
            <person name="LaButti K."/>
            <person name="Lipzen A."/>
            <person name="Andreopoulos W."/>
            <person name="Pangilinan J."/>
            <person name="Riley R."/>
            <person name="Hundley H."/>
            <person name="Na H."/>
            <person name="Barry K."/>
            <person name="Grigoriev I.V."/>
            <person name="Stajich J.E."/>
            <person name="Kennedy P.G."/>
        </authorList>
    </citation>
    <scope>NUCLEOTIDE SEQUENCE</scope>
    <source>
        <strain evidence="6">MN1</strain>
    </source>
</reference>
<feature type="domain" description="Peptidase A1" evidence="5">
    <location>
        <begin position="1"/>
        <end position="329"/>
    </location>
</feature>
<evidence type="ECO:0000256" key="2">
    <source>
        <dbReference type="ARBA" id="ARBA00022750"/>
    </source>
</evidence>
<dbReference type="RefSeq" id="XP_041191247.1">
    <property type="nucleotide sequence ID" value="XM_041343180.1"/>
</dbReference>